<accession>H8XR65</accession>
<dbReference type="InterPro" id="IPR036102">
    <property type="entry name" value="OsmC/Ohrsf"/>
</dbReference>
<dbReference type="eggNOG" id="COG1765">
    <property type="taxonomic scope" value="Bacteria"/>
</dbReference>
<keyword evidence="2" id="KW-1185">Reference proteome</keyword>
<evidence type="ECO:0000313" key="2">
    <source>
        <dbReference type="Proteomes" id="UP000007599"/>
    </source>
</evidence>
<dbReference type="Pfam" id="PF02566">
    <property type="entry name" value="OsmC"/>
    <property type="match status" value="1"/>
</dbReference>
<dbReference type="EMBL" id="HE774682">
    <property type="protein sequence ID" value="CCG54299.1"/>
    <property type="molecule type" value="Genomic_DNA"/>
</dbReference>
<dbReference type="KEGG" id="fin:KQS_11940"/>
<dbReference type="InterPro" id="IPR003718">
    <property type="entry name" value="OsmC/Ohr_fam"/>
</dbReference>
<evidence type="ECO:0000313" key="1">
    <source>
        <dbReference type="EMBL" id="CCG54299.1"/>
    </source>
</evidence>
<dbReference type="InterPro" id="IPR015946">
    <property type="entry name" value="KH_dom-like_a/b"/>
</dbReference>
<name>H8XR65_FLAIG</name>
<dbReference type="Gene3D" id="3.30.300.20">
    <property type="match status" value="1"/>
</dbReference>
<dbReference type="RefSeq" id="WP_014389417.1">
    <property type="nucleotide sequence ID" value="NC_017025.1"/>
</dbReference>
<reference evidence="1 2" key="1">
    <citation type="journal article" date="2012" name="J. Bacteriol.">
        <title>Complete Genome Sequence of Flavobacterium indicum GPSTA100-9T, Isolated from Warm Spring Water.</title>
        <authorList>
            <person name="Barbier P."/>
            <person name="Houel A."/>
            <person name="Loux V."/>
            <person name="Poulain J."/>
            <person name="Bernardet J.F."/>
            <person name="Touchon M."/>
            <person name="Duchaud E."/>
        </authorList>
    </citation>
    <scope>NUCLEOTIDE SEQUENCE [LARGE SCALE GENOMIC DNA]</scope>
    <source>
        <strain evidence="2">DSM 17447 / CIP 109464 / GPTSA100-9</strain>
    </source>
</reference>
<dbReference type="AlphaFoldDB" id="H8XR65"/>
<dbReference type="SUPFAM" id="SSF82784">
    <property type="entry name" value="OsmC-like"/>
    <property type="match status" value="1"/>
</dbReference>
<dbReference type="PATRIC" id="fig|1094466.5.peg.2335"/>
<dbReference type="Proteomes" id="UP000007599">
    <property type="component" value="Chromosome I"/>
</dbReference>
<dbReference type="OrthoDB" id="9791538at2"/>
<dbReference type="STRING" id="1094466.KQS_11940"/>
<organism evidence="1 2">
    <name type="scientific">Flavobacterium indicum (strain DSM 17447 / CIP 109464 / GPTSA100-9)</name>
    <dbReference type="NCBI Taxonomy" id="1094466"/>
    <lineage>
        <taxon>Bacteria</taxon>
        <taxon>Pseudomonadati</taxon>
        <taxon>Bacteroidota</taxon>
        <taxon>Flavobacteriia</taxon>
        <taxon>Flavobacteriales</taxon>
        <taxon>Flavobacteriaceae</taxon>
        <taxon>Flavobacterium</taxon>
    </lineage>
</organism>
<reference evidence="2" key="2">
    <citation type="submission" date="2012-03" db="EMBL/GenBank/DDBJ databases">
        <title>Complete genome sequence of Flavobacterium indicum GPTSA100-9T, isolated from warm spring water.</title>
        <authorList>
            <person name="Barbier P."/>
            <person name="Houel A."/>
            <person name="Loux V."/>
            <person name="Poulain J."/>
            <person name="Bernardet J.-F."/>
            <person name="Touchon M."/>
            <person name="Duchaud E."/>
        </authorList>
    </citation>
    <scope>NUCLEOTIDE SEQUENCE [LARGE SCALE GENOMIC DNA]</scope>
    <source>
        <strain evidence="2">DSM 17447 / CIP 109464 / GPTSA100-9</strain>
    </source>
</reference>
<dbReference type="PANTHER" id="PTHR39624">
    <property type="entry name" value="PROTEIN INVOLVED IN RIMO-MEDIATED BETA-METHYLTHIOLATION OF RIBOSOMAL PROTEIN S12 YCAO"/>
    <property type="match status" value="1"/>
</dbReference>
<protein>
    <submittedName>
        <fullName evidence="1">Putative stress-induced protein OsmC family</fullName>
    </submittedName>
</protein>
<dbReference type="HOGENOM" id="CLU_100275_4_0_10"/>
<proteinExistence type="predicted"/>
<gene>
    <name evidence="1" type="ordered locus">KQS_11940</name>
</gene>
<sequence>MEYLLENNLTGNISTQKYKCTITWRNGILVMDEPAKIGGQDLGPDPYSTLLASLAGCTLSTLRMYIDRKGWNIPEINISLNMSQENNPELTTIITREISFSNEIEEAVKNRLLVIAEKCPVSKLLKNQVLINTTI</sequence>
<dbReference type="PANTHER" id="PTHR39624:SF2">
    <property type="entry name" value="OSMC-LIKE PROTEIN"/>
    <property type="match status" value="1"/>
</dbReference>